<protein>
    <submittedName>
        <fullName evidence="1">Uncharacterized protein</fullName>
    </submittedName>
</protein>
<organism evidence="1 2">
    <name type="scientific">Monosporascus cannonballus</name>
    <dbReference type="NCBI Taxonomy" id="155416"/>
    <lineage>
        <taxon>Eukaryota</taxon>
        <taxon>Fungi</taxon>
        <taxon>Dikarya</taxon>
        <taxon>Ascomycota</taxon>
        <taxon>Pezizomycotina</taxon>
        <taxon>Sordariomycetes</taxon>
        <taxon>Xylariomycetidae</taxon>
        <taxon>Xylariales</taxon>
        <taxon>Xylariales incertae sedis</taxon>
        <taxon>Monosporascus</taxon>
    </lineage>
</organism>
<sequence length="223" mass="25399">MDQQNPTQLQQGEGGQTDGWVALFGFRPFPTNQHIRLRPRPRAFRHAVFRCLEWPIFEPLNSIRILDADEHGQQRWSPLFADDGQASPMSDVLNQPATDPPRSRMRVVISDIHFSESWQDDEALARRPAPLVIENRGGEPITVGQFIQQLSDYAAGLRDILEQIIGDIGGRVSYYSTCKGPPRENVTDENAVFAVESVQHYPSDRARHWELATERWRQQASQG</sequence>
<dbReference type="Proteomes" id="UP000294003">
    <property type="component" value="Unassembled WGS sequence"/>
</dbReference>
<comment type="caution">
    <text evidence="1">The sequence shown here is derived from an EMBL/GenBank/DDBJ whole genome shotgun (WGS) entry which is preliminary data.</text>
</comment>
<keyword evidence="2" id="KW-1185">Reference proteome</keyword>
<name>A0ABY0HIQ2_9PEZI</name>
<accession>A0ABY0HIQ2</accession>
<proteinExistence type="predicted"/>
<evidence type="ECO:0000313" key="1">
    <source>
        <dbReference type="EMBL" id="RYO91489.1"/>
    </source>
</evidence>
<gene>
    <name evidence="1" type="ORF">DL762_002215</name>
</gene>
<reference evidence="1 2" key="1">
    <citation type="submission" date="2018-06" db="EMBL/GenBank/DDBJ databases">
        <title>Complete Genomes of Monosporascus.</title>
        <authorList>
            <person name="Robinson A.J."/>
            <person name="Natvig D.O."/>
        </authorList>
    </citation>
    <scope>NUCLEOTIDE SEQUENCE [LARGE SCALE GENOMIC DNA]</scope>
    <source>
        <strain evidence="1 2">CBS 609.92</strain>
    </source>
</reference>
<dbReference type="EMBL" id="QJNS01000041">
    <property type="protein sequence ID" value="RYO91489.1"/>
    <property type="molecule type" value="Genomic_DNA"/>
</dbReference>
<evidence type="ECO:0000313" key="2">
    <source>
        <dbReference type="Proteomes" id="UP000294003"/>
    </source>
</evidence>